<feature type="compositionally biased region" description="Basic and acidic residues" evidence="1">
    <location>
        <begin position="226"/>
        <end position="244"/>
    </location>
</feature>
<evidence type="ECO:0000256" key="1">
    <source>
        <dbReference type="SAM" id="MobiDB-lite"/>
    </source>
</evidence>
<feature type="compositionally biased region" description="Polar residues" evidence="1">
    <location>
        <begin position="190"/>
        <end position="199"/>
    </location>
</feature>
<keyword evidence="3" id="KW-1185">Reference proteome</keyword>
<dbReference type="KEGG" id="bcom:BAUCODRAFT_173854"/>
<feature type="region of interest" description="Disordered" evidence="1">
    <location>
        <begin position="1"/>
        <end position="274"/>
    </location>
</feature>
<name>M2M0N9_BAUPA</name>
<feature type="compositionally biased region" description="Basic and acidic residues" evidence="1">
    <location>
        <begin position="98"/>
        <end position="124"/>
    </location>
</feature>
<reference evidence="2 3" key="1">
    <citation type="journal article" date="2012" name="PLoS Pathog.">
        <title>Diverse lifestyles and strategies of plant pathogenesis encoded in the genomes of eighteen Dothideomycetes fungi.</title>
        <authorList>
            <person name="Ohm R.A."/>
            <person name="Feau N."/>
            <person name="Henrissat B."/>
            <person name="Schoch C.L."/>
            <person name="Horwitz B.A."/>
            <person name="Barry K.W."/>
            <person name="Condon B.J."/>
            <person name="Copeland A.C."/>
            <person name="Dhillon B."/>
            <person name="Glaser F."/>
            <person name="Hesse C.N."/>
            <person name="Kosti I."/>
            <person name="LaButti K."/>
            <person name="Lindquist E.A."/>
            <person name="Lucas S."/>
            <person name="Salamov A.A."/>
            <person name="Bradshaw R.E."/>
            <person name="Ciuffetti L."/>
            <person name="Hamelin R.C."/>
            <person name="Kema G.H.J."/>
            <person name="Lawrence C."/>
            <person name="Scott J.A."/>
            <person name="Spatafora J.W."/>
            <person name="Turgeon B.G."/>
            <person name="de Wit P.J.G.M."/>
            <person name="Zhong S."/>
            <person name="Goodwin S.B."/>
            <person name="Grigoriev I.V."/>
        </authorList>
    </citation>
    <scope>NUCLEOTIDE SEQUENCE [LARGE SCALE GENOMIC DNA]</scope>
    <source>
        <strain evidence="2 3">UAMH 10762</strain>
    </source>
</reference>
<feature type="compositionally biased region" description="Basic and acidic residues" evidence="1">
    <location>
        <begin position="251"/>
        <end position="261"/>
    </location>
</feature>
<feature type="compositionally biased region" description="Low complexity" evidence="1">
    <location>
        <begin position="83"/>
        <end position="92"/>
    </location>
</feature>
<dbReference type="Proteomes" id="UP000011761">
    <property type="component" value="Unassembled WGS sequence"/>
</dbReference>
<dbReference type="OrthoDB" id="10665034at2759"/>
<accession>M2M0N9</accession>
<gene>
    <name evidence="2" type="ORF">BAUCODRAFT_173854</name>
</gene>
<dbReference type="EMBL" id="KB445550">
    <property type="protein sequence ID" value="EMD00568.1"/>
    <property type="molecule type" value="Genomic_DNA"/>
</dbReference>
<evidence type="ECO:0000313" key="3">
    <source>
        <dbReference type="Proteomes" id="UP000011761"/>
    </source>
</evidence>
<feature type="compositionally biased region" description="Polar residues" evidence="1">
    <location>
        <begin position="161"/>
        <end position="179"/>
    </location>
</feature>
<dbReference type="GeneID" id="19109459"/>
<organism evidence="2 3">
    <name type="scientific">Baudoinia panamericana (strain UAMH 10762)</name>
    <name type="common">Angels' share fungus</name>
    <name type="synonym">Baudoinia compniacensis (strain UAMH 10762)</name>
    <dbReference type="NCBI Taxonomy" id="717646"/>
    <lineage>
        <taxon>Eukaryota</taxon>
        <taxon>Fungi</taxon>
        <taxon>Dikarya</taxon>
        <taxon>Ascomycota</taxon>
        <taxon>Pezizomycotina</taxon>
        <taxon>Dothideomycetes</taxon>
        <taxon>Dothideomycetidae</taxon>
        <taxon>Mycosphaerellales</taxon>
        <taxon>Teratosphaeriaceae</taxon>
        <taxon>Baudoinia</taxon>
    </lineage>
</organism>
<evidence type="ECO:0000313" key="2">
    <source>
        <dbReference type="EMBL" id="EMD00568.1"/>
    </source>
</evidence>
<sequence length="274" mass="29772">MQDPDAQLEQLRRNSLLGPGDLKLPTDRKKPSQRQMPTSASIPEETEPAAGMSGGATPHGLNDPQQPPFDSISATSTTFSMDAAQKNAAKAAPTFSEPRFDGARGEQGRTAEDVLSPTERRQAAEETLSPTQTLDRSAPAGLDGAHERSTERNTARAAPTRSGTIPHTGDSKSITIQSFSEKRMEESVQAMMQGSTTAKLQEGAQWRDDQRWDDREAGMAQGQMERSFEREDVGDVIPPEERLEGMANSKWEQRPDGHGAHEFQNVTRGDGGSS</sequence>
<dbReference type="RefSeq" id="XP_007671752.1">
    <property type="nucleotide sequence ID" value="XM_007673562.1"/>
</dbReference>
<feature type="compositionally biased region" description="Basic and acidic residues" evidence="1">
    <location>
        <begin position="205"/>
        <end position="217"/>
    </location>
</feature>
<proteinExistence type="predicted"/>
<protein>
    <submittedName>
        <fullName evidence="2">Uncharacterized protein</fullName>
    </submittedName>
</protein>
<dbReference type="HOGENOM" id="CLU_1015585_0_0_1"/>
<feature type="compositionally biased region" description="Basic and acidic residues" evidence="1">
    <location>
        <begin position="144"/>
        <end position="154"/>
    </location>
</feature>
<dbReference type="AlphaFoldDB" id="M2M0N9"/>